<dbReference type="Proteomes" id="UP000828251">
    <property type="component" value="Unassembled WGS sequence"/>
</dbReference>
<evidence type="ECO:0000313" key="3">
    <source>
        <dbReference type="Proteomes" id="UP000828251"/>
    </source>
</evidence>
<reference evidence="2 3" key="1">
    <citation type="journal article" date="2021" name="Plant Biotechnol. J.">
        <title>Multi-omics assisted identification of the key and species-specific regulatory components of drought-tolerant mechanisms in Gossypium stocksii.</title>
        <authorList>
            <person name="Yu D."/>
            <person name="Ke L."/>
            <person name="Zhang D."/>
            <person name="Wu Y."/>
            <person name="Sun Y."/>
            <person name="Mei J."/>
            <person name="Sun J."/>
            <person name="Sun Y."/>
        </authorList>
    </citation>
    <scope>NUCLEOTIDE SEQUENCE [LARGE SCALE GENOMIC DNA]</scope>
    <source>
        <strain evidence="3">cv. E1</strain>
        <tissue evidence="2">Leaf</tissue>
    </source>
</reference>
<feature type="transmembrane region" description="Helical" evidence="1">
    <location>
        <begin position="51"/>
        <end position="69"/>
    </location>
</feature>
<name>A0A9D3WMX9_9ROSI</name>
<dbReference type="EMBL" id="JAIQCV010000001">
    <property type="protein sequence ID" value="KAH1131226.1"/>
    <property type="molecule type" value="Genomic_DNA"/>
</dbReference>
<evidence type="ECO:0000313" key="2">
    <source>
        <dbReference type="EMBL" id="KAH1131226.1"/>
    </source>
</evidence>
<comment type="caution">
    <text evidence="2">The sequence shown here is derived from an EMBL/GenBank/DDBJ whole genome shotgun (WGS) entry which is preliminary data.</text>
</comment>
<dbReference type="AlphaFoldDB" id="A0A9D3WMX9"/>
<keyword evidence="1" id="KW-0472">Membrane</keyword>
<sequence>MNTPMEEVEHDIPKLEDKGHSTVIEHDELNMGVRHEFEVGDNDEIVRSKEGVFTLINIGVGIEIPMLVLKWNLRKFRCYHGL</sequence>
<proteinExistence type="predicted"/>
<organism evidence="2 3">
    <name type="scientific">Gossypium stocksii</name>
    <dbReference type="NCBI Taxonomy" id="47602"/>
    <lineage>
        <taxon>Eukaryota</taxon>
        <taxon>Viridiplantae</taxon>
        <taxon>Streptophyta</taxon>
        <taxon>Embryophyta</taxon>
        <taxon>Tracheophyta</taxon>
        <taxon>Spermatophyta</taxon>
        <taxon>Magnoliopsida</taxon>
        <taxon>eudicotyledons</taxon>
        <taxon>Gunneridae</taxon>
        <taxon>Pentapetalae</taxon>
        <taxon>rosids</taxon>
        <taxon>malvids</taxon>
        <taxon>Malvales</taxon>
        <taxon>Malvaceae</taxon>
        <taxon>Malvoideae</taxon>
        <taxon>Gossypium</taxon>
    </lineage>
</organism>
<accession>A0A9D3WMX9</accession>
<evidence type="ECO:0000256" key="1">
    <source>
        <dbReference type="SAM" id="Phobius"/>
    </source>
</evidence>
<keyword evidence="1" id="KW-0812">Transmembrane</keyword>
<keyword evidence="1" id="KW-1133">Transmembrane helix</keyword>
<protein>
    <submittedName>
        <fullName evidence="2">Uncharacterized protein</fullName>
    </submittedName>
</protein>
<gene>
    <name evidence="2" type="ORF">J1N35_002604</name>
</gene>
<keyword evidence="3" id="KW-1185">Reference proteome</keyword>